<dbReference type="OrthoDB" id="5985645at2759"/>
<dbReference type="EnsemblMetazoa" id="XM_021049505.1">
    <property type="protein sequence ID" value="XP_020905164.1"/>
    <property type="gene ID" value="LOC110243408"/>
</dbReference>
<evidence type="ECO:0000256" key="4">
    <source>
        <dbReference type="ARBA" id="ARBA00022722"/>
    </source>
</evidence>
<evidence type="ECO:0000256" key="7">
    <source>
        <dbReference type="ARBA" id="ARBA00023242"/>
    </source>
</evidence>
<dbReference type="PANTHER" id="PTHR22930:SF206">
    <property type="entry name" value="NUCLEASE HARBI1"/>
    <property type="match status" value="1"/>
</dbReference>
<dbReference type="Proteomes" id="UP000887567">
    <property type="component" value="Unplaced"/>
</dbReference>
<dbReference type="InterPro" id="IPR027806">
    <property type="entry name" value="HARBI1_dom"/>
</dbReference>
<dbReference type="KEGG" id="epa:110243408"/>
<keyword evidence="5" id="KW-0479">Metal-binding</keyword>
<keyword evidence="4" id="KW-0540">Nuclease</keyword>
<dbReference type="Pfam" id="PF13359">
    <property type="entry name" value="DDE_Tnp_4"/>
    <property type="match status" value="1"/>
</dbReference>
<comment type="similarity">
    <text evidence="3">Belongs to the HARBI1 family.</text>
</comment>
<keyword evidence="10" id="KW-1185">Reference proteome</keyword>
<evidence type="ECO:0000256" key="2">
    <source>
        <dbReference type="ARBA" id="ARBA00004123"/>
    </source>
</evidence>
<evidence type="ECO:0000313" key="10">
    <source>
        <dbReference type="Proteomes" id="UP000887567"/>
    </source>
</evidence>
<dbReference type="RefSeq" id="XP_020905164.1">
    <property type="nucleotide sequence ID" value="XM_021049505.1"/>
</dbReference>
<dbReference type="GO" id="GO:0046872">
    <property type="term" value="F:metal ion binding"/>
    <property type="evidence" value="ECO:0007669"/>
    <property type="project" value="UniProtKB-KW"/>
</dbReference>
<evidence type="ECO:0000256" key="3">
    <source>
        <dbReference type="ARBA" id="ARBA00006958"/>
    </source>
</evidence>
<evidence type="ECO:0000259" key="8">
    <source>
        <dbReference type="Pfam" id="PF13359"/>
    </source>
</evidence>
<dbReference type="GO" id="GO:0005634">
    <property type="term" value="C:nucleus"/>
    <property type="evidence" value="ECO:0007669"/>
    <property type="project" value="UniProtKB-SubCell"/>
</dbReference>
<evidence type="ECO:0000313" key="9">
    <source>
        <dbReference type="EnsemblMetazoa" id="XP_020905164.1"/>
    </source>
</evidence>
<evidence type="ECO:0000256" key="5">
    <source>
        <dbReference type="ARBA" id="ARBA00022723"/>
    </source>
</evidence>
<reference evidence="9" key="1">
    <citation type="submission" date="2022-11" db="UniProtKB">
        <authorList>
            <consortium name="EnsemblMetazoa"/>
        </authorList>
    </citation>
    <scope>IDENTIFICATION</scope>
</reference>
<comment type="subcellular location">
    <subcellularLocation>
        <location evidence="2">Nucleus</location>
    </subcellularLocation>
</comment>
<accession>A0A913XI52</accession>
<keyword evidence="7" id="KW-0539">Nucleus</keyword>
<dbReference type="OMA" id="NVICEEL"/>
<evidence type="ECO:0000256" key="1">
    <source>
        <dbReference type="ARBA" id="ARBA00001968"/>
    </source>
</evidence>
<organism evidence="9 10">
    <name type="scientific">Exaiptasia diaphana</name>
    <name type="common">Tropical sea anemone</name>
    <name type="synonym">Aiptasia pulchella</name>
    <dbReference type="NCBI Taxonomy" id="2652724"/>
    <lineage>
        <taxon>Eukaryota</taxon>
        <taxon>Metazoa</taxon>
        <taxon>Cnidaria</taxon>
        <taxon>Anthozoa</taxon>
        <taxon>Hexacorallia</taxon>
        <taxon>Actiniaria</taxon>
        <taxon>Aiptasiidae</taxon>
        <taxon>Exaiptasia</taxon>
    </lineage>
</organism>
<dbReference type="InterPro" id="IPR045249">
    <property type="entry name" value="HARBI1-like"/>
</dbReference>
<keyword evidence="6" id="KW-0378">Hydrolase</keyword>
<comment type="cofactor">
    <cofactor evidence="1">
        <name>a divalent metal cation</name>
        <dbReference type="ChEBI" id="CHEBI:60240"/>
    </cofactor>
</comment>
<name>A0A913XI52_EXADI</name>
<sequence>MADEQLLFFFLAAQNSARETAISRNNLLKKQGKARYHRYVKRDSFNVICEELAPSIEKHYTNYRKAIPVRVRVAITLYRLGDTAHFRTISNLFGVGKSTVCSIVREVCQAIVDVLLLRYIQLPNSRQQIQEEIDGFKERAGFPQVVGSVDGCHIPILKPNDSLEDYVNRKKFHSIILQALVDSNYLFRDICVGWPGKVQGCSKIPHCLLRAATGPFTLKALLKLSQDKPYHH</sequence>
<proteinExistence type="inferred from homology"/>
<evidence type="ECO:0000256" key="6">
    <source>
        <dbReference type="ARBA" id="ARBA00022801"/>
    </source>
</evidence>
<dbReference type="PANTHER" id="PTHR22930">
    <property type="match status" value="1"/>
</dbReference>
<feature type="domain" description="DDE Tnp4" evidence="8">
    <location>
        <begin position="149"/>
        <end position="199"/>
    </location>
</feature>
<dbReference type="GO" id="GO:0016787">
    <property type="term" value="F:hydrolase activity"/>
    <property type="evidence" value="ECO:0007669"/>
    <property type="project" value="UniProtKB-KW"/>
</dbReference>
<dbReference type="GO" id="GO:0004518">
    <property type="term" value="F:nuclease activity"/>
    <property type="evidence" value="ECO:0007669"/>
    <property type="project" value="UniProtKB-KW"/>
</dbReference>
<dbReference type="AlphaFoldDB" id="A0A913XI52"/>
<protein>
    <recommendedName>
        <fullName evidence="8">DDE Tnp4 domain-containing protein</fullName>
    </recommendedName>
</protein>
<dbReference type="GeneID" id="110243408"/>